<dbReference type="PROSITE" id="PS51257">
    <property type="entry name" value="PROKAR_LIPOPROTEIN"/>
    <property type="match status" value="1"/>
</dbReference>
<reference evidence="2" key="1">
    <citation type="submission" date="2018-09" db="EMBL/GenBank/DDBJ databases">
        <authorList>
            <person name="Livingstone P.G."/>
            <person name="Whitworth D.E."/>
        </authorList>
    </citation>
    <scope>NUCLEOTIDE SEQUENCE [LARGE SCALE GENOMIC DNA]</scope>
    <source>
        <strain evidence="2">AB050A</strain>
    </source>
</reference>
<organism evidence="1 2">
    <name type="scientific">Corallococcus aberystwythensis</name>
    <dbReference type="NCBI Taxonomy" id="2316722"/>
    <lineage>
        <taxon>Bacteria</taxon>
        <taxon>Pseudomonadati</taxon>
        <taxon>Myxococcota</taxon>
        <taxon>Myxococcia</taxon>
        <taxon>Myxococcales</taxon>
        <taxon>Cystobacterineae</taxon>
        <taxon>Myxococcaceae</taxon>
        <taxon>Corallococcus</taxon>
    </lineage>
</organism>
<dbReference type="AlphaFoldDB" id="A0A3A8P5T7"/>
<evidence type="ECO:0008006" key="3">
    <source>
        <dbReference type="Google" id="ProtNLM"/>
    </source>
</evidence>
<proteinExistence type="predicted"/>
<feature type="non-terminal residue" evidence="1">
    <location>
        <position position="143"/>
    </location>
</feature>
<keyword evidence="2" id="KW-1185">Reference proteome</keyword>
<dbReference type="EMBL" id="RAWK01000548">
    <property type="protein sequence ID" value="RKH49891.1"/>
    <property type="molecule type" value="Genomic_DNA"/>
</dbReference>
<gene>
    <name evidence="1" type="ORF">D7W81_41345</name>
</gene>
<name>A0A3A8P5T7_9BACT</name>
<dbReference type="Proteomes" id="UP000267003">
    <property type="component" value="Unassembled WGS sequence"/>
</dbReference>
<sequence length="143" mass="15613">MRRALVTSLAFLASATTGCDRYPEDPIFAYGRALQRDGTPYSGESLSVQRKTREDEAFQPFSTVTPGASGEFTLEMLYGEAVSGTYALREMNRFTLALPLDADGSGAFVAFFFQDDMELPTLQAWDAHPAVSIGEQGPRVAFP</sequence>
<comment type="caution">
    <text evidence="1">The sequence shown here is derived from an EMBL/GenBank/DDBJ whole genome shotgun (WGS) entry which is preliminary data.</text>
</comment>
<protein>
    <recommendedName>
        <fullName evidence="3">Carboxypeptidase regulatory-like domain-containing protein</fullName>
    </recommendedName>
</protein>
<accession>A0A3A8P5T7</accession>
<evidence type="ECO:0000313" key="1">
    <source>
        <dbReference type="EMBL" id="RKH49891.1"/>
    </source>
</evidence>
<evidence type="ECO:0000313" key="2">
    <source>
        <dbReference type="Proteomes" id="UP000267003"/>
    </source>
</evidence>